<sequence>DSGVDMQTAAAATITSAGVTWGFRTREELVENGACYIVDSPVEILKLIGYF</sequence>
<name>A0A354M2X3_9BACT</name>
<evidence type="ECO:0000313" key="1">
    <source>
        <dbReference type="EMBL" id="HBJ08862.1"/>
    </source>
</evidence>
<reference evidence="1 2" key="1">
    <citation type="journal article" date="2018" name="Nat. Biotechnol.">
        <title>A standardized bacterial taxonomy based on genome phylogeny substantially revises the tree of life.</title>
        <authorList>
            <person name="Parks D.H."/>
            <person name="Chuvochina M."/>
            <person name="Waite D.W."/>
            <person name="Rinke C."/>
            <person name="Skarshewski A."/>
            <person name="Chaumeil P.A."/>
            <person name="Hugenholtz P."/>
        </authorList>
    </citation>
    <scope>NUCLEOTIDE SEQUENCE [LARGE SCALE GENOMIC DNA]</scope>
    <source>
        <strain evidence="1">UBA11482</strain>
    </source>
</reference>
<organism evidence="1 2">
    <name type="scientific">Coprobacter fastidiosus</name>
    <dbReference type="NCBI Taxonomy" id="1099853"/>
    <lineage>
        <taxon>Bacteria</taxon>
        <taxon>Pseudomonadati</taxon>
        <taxon>Bacteroidota</taxon>
        <taxon>Bacteroidia</taxon>
        <taxon>Bacteroidales</taxon>
        <taxon>Barnesiellaceae</taxon>
        <taxon>Coprobacter</taxon>
    </lineage>
</organism>
<dbReference type="InterPro" id="IPR036412">
    <property type="entry name" value="HAD-like_sf"/>
</dbReference>
<dbReference type="InterPro" id="IPR023214">
    <property type="entry name" value="HAD_sf"/>
</dbReference>
<dbReference type="Proteomes" id="UP000262954">
    <property type="component" value="Unassembled WGS sequence"/>
</dbReference>
<protein>
    <submittedName>
        <fullName evidence="1">Phosphoglycolate phosphatase</fullName>
    </submittedName>
</protein>
<evidence type="ECO:0000313" key="2">
    <source>
        <dbReference type="Proteomes" id="UP000262954"/>
    </source>
</evidence>
<proteinExistence type="predicted"/>
<dbReference type="SUPFAM" id="SSF56784">
    <property type="entry name" value="HAD-like"/>
    <property type="match status" value="1"/>
</dbReference>
<dbReference type="EMBL" id="DNWC01000096">
    <property type="protein sequence ID" value="HBJ08862.1"/>
    <property type="molecule type" value="Genomic_DNA"/>
</dbReference>
<feature type="non-terminal residue" evidence="1">
    <location>
        <position position="1"/>
    </location>
</feature>
<dbReference type="AlphaFoldDB" id="A0A354M2X3"/>
<accession>A0A354M2X3</accession>
<comment type="caution">
    <text evidence="1">The sequence shown here is derived from an EMBL/GenBank/DDBJ whole genome shotgun (WGS) entry which is preliminary data.</text>
</comment>
<dbReference type="Gene3D" id="3.40.50.1000">
    <property type="entry name" value="HAD superfamily/HAD-like"/>
    <property type="match status" value="1"/>
</dbReference>
<gene>
    <name evidence="1" type="ORF">DDY73_07625</name>
</gene>